<keyword evidence="2" id="KW-0808">Transferase</keyword>
<dbReference type="EMBL" id="NCKU01002500">
    <property type="protein sequence ID" value="RWS09450.1"/>
    <property type="molecule type" value="Genomic_DNA"/>
</dbReference>
<dbReference type="GO" id="GO:0004683">
    <property type="term" value="F:calcium/calmodulin-dependent protein kinase activity"/>
    <property type="evidence" value="ECO:0007669"/>
    <property type="project" value="InterPro"/>
</dbReference>
<accession>A0A443R2G3</accession>
<gene>
    <name evidence="2" type="ORF">B4U79_01016</name>
</gene>
<dbReference type="GO" id="GO:0005516">
    <property type="term" value="F:calmodulin binding"/>
    <property type="evidence" value="ECO:0007669"/>
    <property type="project" value="InterPro"/>
</dbReference>
<dbReference type="Gene3D" id="3.10.450.50">
    <property type="match status" value="1"/>
</dbReference>
<keyword evidence="2" id="KW-0418">Kinase</keyword>
<dbReference type="AlphaFoldDB" id="A0A443R2G3"/>
<dbReference type="SUPFAM" id="SSF54427">
    <property type="entry name" value="NTF2-like"/>
    <property type="match status" value="1"/>
</dbReference>
<dbReference type="Pfam" id="PF08332">
    <property type="entry name" value="CaMKII_AD"/>
    <property type="match status" value="1"/>
</dbReference>
<dbReference type="InterPro" id="IPR013543">
    <property type="entry name" value="Ca/CaM-dep_prot_kinase-assoc"/>
</dbReference>
<name>A0A443R2G3_9ACAR</name>
<dbReference type="STRING" id="1965070.A0A443R2G3"/>
<keyword evidence="3" id="KW-1185">Reference proteome</keyword>
<sequence>MSEHEGNFNFSACFNKIALLEKRKKEIISLTETLIEGISKCNYELYSQLCDRNMTCFEPESNGNLISGLQFHKFYFDNLWGKLSAKCNTTIVNPVVHLLGEDSACIAYIRLLQILDKEESPQTMQWEETRIWTRKNNKWQCVHMHRSKASDIKYNINVLDVSTSDFLLLIQTRSLFFF</sequence>
<evidence type="ECO:0000313" key="2">
    <source>
        <dbReference type="EMBL" id="RWS09450.1"/>
    </source>
</evidence>
<evidence type="ECO:0000313" key="3">
    <source>
        <dbReference type="Proteomes" id="UP000285301"/>
    </source>
</evidence>
<feature type="domain" description="Calcium/calmodulin-dependent protein kinase II association-domain" evidence="1">
    <location>
        <begin position="23"/>
        <end position="149"/>
    </location>
</feature>
<comment type="caution">
    <text evidence="2">The sequence shown here is derived from an EMBL/GenBank/DDBJ whole genome shotgun (WGS) entry which is preliminary data.</text>
</comment>
<proteinExistence type="predicted"/>
<evidence type="ECO:0000259" key="1">
    <source>
        <dbReference type="Pfam" id="PF08332"/>
    </source>
</evidence>
<dbReference type="InterPro" id="IPR032710">
    <property type="entry name" value="NTF2-like_dom_sf"/>
</dbReference>
<dbReference type="FunFam" id="3.10.450.50:FF:000009">
    <property type="entry name" value="Calcium/calmodulin-dependent protein kinase type II"/>
    <property type="match status" value="1"/>
</dbReference>
<protein>
    <submittedName>
        <fullName evidence="2">Calcium/calmodulin-dependent protein kinase type II alpha chain-like protein</fullName>
    </submittedName>
</protein>
<reference evidence="2 3" key="1">
    <citation type="journal article" date="2018" name="Gigascience">
        <title>Genomes of trombidid mites reveal novel predicted allergens and laterally-transferred genes associated with secondary metabolism.</title>
        <authorList>
            <person name="Dong X."/>
            <person name="Chaisiri K."/>
            <person name="Xia D."/>
            <person name="Armstrong S.D."/>
            <person name="Fang Y."/>
            <person name="Donnelly M.J."/>
            <person name="Kadowaki T."/>
            <person name="McGarry J.W."/>
            <person name="Darby A.C."/>
            <person name="Makepeace B.L."/>
        </authorList>
    </citation>
    <scope>NUCLEOTIDE SEQUENCE [LARGE SCALE GENOMIC DNA]</scope>
    <source>
        <strain evidence="2">UoL-WK</strain>
    </source>
</reference>
<organism evidence="2 3">
    <name type="scientific">Dinothrombium tinctorium</name>
    <dbReference type="NCBI Taxonomy" id="1965070"/>
    <lineage>
        <taxon>Eukaryota</taxon>
        <taxon>Metazoa</taxon>
        <taxon>Ecdysozoa</taxon>
        <taxon>Arthropoda</taxon>
        <taxon>Chelicerata</taxon>
        <taxon>Arachnida</taxon>
        <taxon>Acari</taxon>
        <taxon>Acariformes</taxon>
        <taxon>Trombidiformes</taxon>
        <taxon>Prostigmata</taxon>
        <taxon>Anystina</taxon>
        <taxon>Parasitengona</taxon>
        <taxon>Trombidioidea</taxon>
        <taxon>Trombidiidae</taxon>
        <taxon>Dinothrombium</taxon>
    </lineage>
</organism>
<dbReference type="OrthoDB" id="442176at2759"/>
<dbReference type="Proteomes" id="UP000285301">
    <property type="component" value="Unassembled WGS sequence"/>
</dbReference>